<gene>
    <name evidence="1" type="ORF">ACFSJG_19660</name>
</gene>
<evidence type="ECO:0000313" key="2">
    <source>
        <dbReference type="Proteomes" id="UP001597286"/>
    </source>
</evidence>
<proteinExistence type="predicted"/>
<dbReference type="EMBL" id="JBHUFB010000019">
    <property type="protein sequence ID" value="MFD1814437.1"/>
    <property type="molecule type" value="Genomic_DNA"/>
</dbReference>
<comment type="caution">
    <text evidence="1">The sequence shown here is derived from an EMBL/GenBank/DDBJ whole genome shotgun (WGS) entry which is preliminary data.</text>
</comment>
<keyword evidence="2" id="KW-1185">Reference proteome</keyword>
<name>A0ABW4P9X6_9NOCA</name>
<protein>
    <submittedName>
        <fullName evidence="1">Uncharacterized protein</fullName>
    </submittedName>
</protein>
<dbReference type="RefSeq" id="WP_378486928.1">
    <property type="nucleotide sequence ID" value="NZ_JBHUFB010000019.1"/>
</dbReference>
<evidence type="ECO:0000313" key="1">
    <source>
        <dbReference type="EMBL" id="MFD1814437.1"/>
    </source>
</evidence>
<accession>A0ABW4P9X6</accession>
<dbReference type="Proteomes" id="UP001597286">
    <property type="component" value="Unassembled WGS sequence"/>
</dbReference>
<sequence length="242" mass="25316">MSTDSAHGRAVPPADHAERLAAGHLDTVRVEITGRGGVGRSAIVAALGRIEGAELVQSEARDRPGFPDPVLTGDIVVLVVLDPPRNVDAAAAVEAGDRLLPVLAKTDTLADPDAALARASAALRAPCLPVSTVGAGIGLPRLRQAVEDRVRAVRAARAAEVLGRLRARPERHAAPGAFDDFLTTDAGVRLVAQATGLADPPGDAQARARYWRARMNTSDSPDALRAALALQRDAVREWVRGD</sequence>
<organism evidence="1 2">
    <name type="scientific">Rhodococcus gannanensis</name>
    <dbReference type="NCBI Taxonomy" id="1960308"/>
    <lineage>
        <taxon>Bacteria</taxon>
        <taxon>Bacillati</taxon>
        <taxon>Actinomycetota</taxon>
        <taxon>Actinomycetes</taxon>
        <taxon>Mycobacteriales</taxon>
        <taxon>Nocardiaceae</taxon>
        <taxon>Rhodococcus</taxon>
    </lineage>
</organism>
<reference evidence="2" key="1">
    <citation type="journal article" date="2019" name="Int. J. Syst. Evol. Microbiol.">
        <title>The Global Catalogue of Microorganisms (GCM) 10K type strain sequencing project: providing services to taxonomists for standard genome sequencing and annotation.</title>
        <authorList>
            <consortium name="The Broad Institute Genomics Platform"/>
            <consortium name="The Broad Institute Genome Sequencing Center for Infectious Disease"/>
            <person name="Wu L."/>
            <person name="Ma J."/>
        </authorList>
    </citation>
    <scope>NUCLEOTIDE SEQUENCE [LARGE SCALE GENOMIC DNA]</scope>
    <source>
        <strain evidence="2">DT72</strain>
    </source>
</reference>